<proteinExistence type="predicted"/>
<evidence type="ECO:0000313" key="1">
    <source>
        <dbReference type="EMBL" id="CRY96432.1"/>
    </source>
</evidence>
<organism evidence="1">
    <name type="scientific">uncultured prokaryote</name>
    <dbReference type="NCBI Taxonomy" id="198431"/>
    <lineage>
        <taxon>unclassified sequences</taxon>
        <taxon>environmental samples</taxon>
    </lineage>
</organism>
<keyword evidence="1" id="KW-0614">Plasmid</keyword>
<protein>
    <submittedName>
        <fullName evidence="1">Uncharacterized protein</fullName>
    </submittedName>
</protein>
<reference evidence="1" key="1">
    <citation type="submission" date="2015-06" db="EMBL/GenBank/DDBJ databases">
        <authorList>
            <person name="Joergensen T."/>
        </authorList>
    </citation>
    <scope>NUCLEOTIDE SEQUENCE</scope>
    <source>
        <plasmid evidence="1">pRGFK1087</plasmid>
    </source>
</reference>
<geneLocation type="plasmid" evidence="1">
    <name>pRGFK1087</name>
</geneLocation>
<dbReference type="AlphaFoldDB" id="A0A0H5QKX9"/>
<dbReference type="EMBL" id="LN853668">
    <property type="protein sequence ID" value="CRY96432.1"/>
    <property type="molecule type" value="Genomic_DNA"/>
</dbReference>
<name>A0A0H5QKX9_9ZZZZ</name>
<reference evidence="1" key="2">
    <citation type="submission" date="2015-07" db="EMBL/GenBank/DDBJ databases">
        <title>Plasmids, circular viruses and viroids from rat gut.</title>
        <authorList>
            <person name="Jorgensen T.J."/>
            <person name="Hansen M.A."/>
            <person name="Xu Z."/>
            <person name="Tabak M.A."/>
            <person name="Sorensen S.J."/>
            <person name="Hansen L.H."/>
        </authorList>
    </citation>
    <scope>NUCLEOTIDE SEQUENCE</scope>
    <source>
        <plasmid evidence="1">pRGFK1087</plasmid>
    </source>
</reference>
<sequence length="97" mass="10869">MEMEEFIRDLPLDTKCDRCGLKISGLDWGVGRFGAGEWMALCVVKCDKCSRMKVAAAGSSHEAHHRAQMMRTELLLRMGDAGSDGLKNDVNRLRKKK</sequence>
<accession>A0A0H5QKX9</accession>